<evidence type="ECO:0000313" key="6">
    <source>
        <dbReference type="Proteomes" id="UP000034934"/>
    </source>
</evidence>
<evidence type="ECO:0000256" key="4">
    <source>
        <dbReference type="ARBA" id="ARBA00022825"/>
    </source>
</evidence>
<gene>
    <name evidence="5" type="ORF">UR19_C0001G0032</name>
</gene>
<comment type="caution">
    <text evidence="5">The sequence shown here is derived from an EMBL/GenBank/DDBJ whole genome shotgun (WGS) entry which is preliminary data.</text>
</comment>
<keyword evidence="2" id="KW-0645">Protease</keyword>
<dbReference type="InterPro" id="IPR029062">
    <property type="entry name" value="Class_I_gatase-like"/>
</dbReference>
<evidence type="ECO:0000256" key="1">
    <source>
        <dbReference type="ARBA" id="ARBA00006534"/>
    </source>
</evidence>
<accession>A0A0F9YGZ5</accession>
<reference evidence="5 6" key="1">
    <citation type="journal article" date="2015" name="Nature">
        <title>rRNA introns, odd ribosomes, and small enigmatic genomes across a large radiation of phyla.</title>
        <authorList>
            <person name="Brown C.T."/>
            <person name="Hug L.A."/>
            <person name="Thomas B.C."/>
            <person name="Sharon I."/>
            <person name="Castelle C.J."/>
            <person name="Singh A."/>
            <person name="Wilkins M.J."/>
            <person name="Williams K.H."/>
            <person name="Banfield J.F."/>
        </authorList>
    </citation>
    <scope>NUCLEOTIDE SEQUENCE [LARGE SCALE GENOMIC DNA]</scope>
</reference>
<keyword evidence="4" id="KW-0720">Serine protease</keyword>
<name>A0A0F9YGZ5_9BACT</name>
<dbReference type="CDD" id="cd03129">
    <property type="entry name" value="GAT1_Peptidase_E_like"/>
    <property type="match status" value="1"/>
</dbReference>
<protein>
    <recommendedName>
        <fullName evidence="7">Peptidase E</fullName>
    </recommendedName>
</protein>
<dbReference type="PANTHER" id="PTHR20842:SF0">
    <property type="entry name" value="ALPHA-ASPARTYL DIPEPTIDASE"/>
    <property type="match status" value="1"/>
</dbReference>
<evidence type="ECO:0000256" key="2">
    <source>
        <dbReference type="ARBA" id="ARBA00022670"/>
    </source>
</evidence>
<dbReference type="AlphaFoldDB" id="A0A0F9YGZ5"/>
<dbReference type="GO" id="GO:0008236">
    <property type="term" value="F:serine-type peptidase activity"/>
    <property type="evidence" value="ECO:0007669"/>
    <property type="project" value="UniProtKB-KW"/>
</dbReference>
<sequence length="247" mass="27929">MYLKNSLIQIASLNNDYSDKSILFLSGGGSESVTQIIDTFFLEHVLLNKDRIKILYIPIAKSGDMNVYKKSLKWLKDKFLKIDKNNKLDFILCTKLENIESLSDYDALYIGGGNTYRLLHLFNKANFTEKLIQYLKLGGIVYGASAGAVLFGQKISTFIEDKYLPENKKHKYIEEFGLSILNSSSFLTHFEDGDELKVFEFLSESNDSNVVCIPPGVALIVKNNSFEVIGPKSIYLYNPNGIISEFN</sequence>
<dbReference type="EMBL" id="LBOG01000001">
    <property type="protein sequence ID" value="KKP30648.1"/>
    <property type="molecule type" value="Genomic_DNA"/>
</dbReference>
<dbReference type="GO" id="GO:0006508">
    <property type="term" value="P:proteolysis"/>
    <property type="evidence" value="ECO:0007669"/>
    <property type="project" value="UniProtKB-KW"/>
</dbReference>
<evidence type="ECO:0000256" key="3">
    <source>
        <dbReference type="ARBA" id="ARBA00022801"/>
    </source>
</evidence>
<dbReference type="SUPFAM" id="SSF52317">
    <property type="entry name" value="Class I glutamine amidotransferase-like"/>
    <property type="match status" value="1"/>
</dbReference>
<evidence type="ECO:0008006" key="7">
    <source>
        <dbReference type="Google" id="ProtNLM"/>
    </source>
</evidence>
<dbReference type="Pfam" id="PF03575">
    <property type="entry name" value="Peptidase_S51"/>
    <property type="match status" value="1"/>
</dbReference>
<keyword evidence="3" id="KW-0378">Hydrolase</keyword>
<dbReference type="InterPro" id="IPR005320">
    <property type="entry name" value="Peptidase_S51"/>
</dbReference>
<evidence type="ECO:0000313" key="5">
    <source>
        <dbReference type="EMBL" id="KKP30648.1"/>
    </source>
</evidence>
<dbReference type="PANTHER" id="PTHR20842">
    <property type="entry name" value="PROTEASE S51 ALPHA-ASPARTYL DIPEPTIDASE"/>
    <property type="match status" value="1"/>
</dbReference>
<organism evidence="5 6">
    <name type="scientific">Candidatus Nomurabacteria bacterium GW2011_GWF1_31_48</name>
    <dbReference type="NCBI Taxonomy" id="1618767"/>
    <lineage>
        <taxon>Bacteria</taxon>
        <taxon>Candidatus Nomuraibacteriota</taxon>
    </lineage>
</organism>
<dbReference type="Gene3D" id="3.40.50.880">
    <property type="match status" value="1"/>
</dbReference>
<proteinExistence type="inferred from homology"/>
<dbReference type="Proteomes" id="UP000034934">
    <property type="component" value="Unassembled WGS sequence"/>
</dbReference>
<comment type="similarity">
    <text evidence="1">Belongs to the peptidase S51 family.</text>
</comment>